<keyword evidence="5" id="KW-0812">Transmembrane</keyword>
<dbReference type="Gene3D" id="2.40.70.10">
    <property type="entry name" value="Acid Proteases"/>
    <property type="match status" value="1"/>
</dbReference>
<feature type="transmembrane region" description="Helical" evidence="5">
    <location>
        <begin position="170"/>
        <end position="191"/>
    </location>
</feature>
<dbReference type="PANTHER" id="PTHR37984">
    <property type="entry name" value="PROTEIN CBG26694"/>
    <property type="match status" value="1"/>
</dbReference>
<accession>A0A0N5C5K0</accession>
<name>A0A0N5C5K0_STREA</name>
<keyword evidence="5" id="KW-1133">Transmembrane helix</keyword>
<dbReference type="SUPFAM" id="SSF50630">
    <property type="entry name" value="Acid proteases"/>
    <property type="match status" value="1"/>
</dbReference>
<dbReference type="InterPro" id="IPR050951">
    <property type="entry name" value="Retrovirus_Pol_polyprotein"/>
</dbReference>
<evidence type="ECO:0000256" key="1">
    <source>
        <dbReference type="ARBA" id="ARBA00022679"/>
    </source>
</evidence>
<dbReference type="PANTHER" id="PTHR37984:SF5">
    <property type="entry name" value="PROTEIN NYNRIN-LIKE"/>
    <property type="match status" value="1"/>
</dbReference>
<dbReference type="Gene3D" id="3.30.70.270">
    <property type="match status" value="1"/>
</dbReference>
<dbReference type="CDD" id="cd00303">
    <property type="entry name" value="retropepsin_like"/>
    <property type="match status" value="1"/>
</dbReference>
<dbReference type="WBParaSite" id="SPAL_0001322800.1">
    <property type="protein sequence ID" value="SPAL_0001322800.1"/>
    <property type="gene ID" value="SPAL_0001322800"/>
</dbReference>
<keyword evidence="2" id="KW-0548">Nucleotidyltransferase</keyword>
<dbReference type="Proteomes" id="UP000046392">
    <property type="component" value="Unplaced"/>
</dbReference>
<organism evidence="6 7">
    <name type="scientific">Strongyloides papillosus</name>
    <name type="common">Intestinal threadworm</name>
    <dbReference type="NCBI Taxonomy" id="174720"/>
    <lineage>
        <taxon>Eukaryota</taxon>
        <taxon>Metazoa</taxon>
        <taxon>Ecdysozoa</taxon>
        <taxon>Nematoda</taxon>
        <taxon>Chromadorea</taxon>
        <taxon>Rhabditida</taxon>
        <taxon>Tylenchina</taxon>
        <taxon>Panagrolaimomorpha</taxon>
        <taxon>Strongyloidoidea</taxon>
        <taxon>Strongyloididae</taxon>
        <taxon>Strongyloides</taxon>
    </lineage>
</organism>
<protein>
    <submittedName>
        <fullName evidence="7">Reverse transcriptase domain-containing protein</fullName>
    </submittedName>
</protein>
<dbReference type="GO" id="GO:0016779">
    <property type="term" value="F:nucleotidyltransferase activity"/>
    <property type="evidence" value="ECO:0007669"/>
    <property type="project" value="UniProtKB-KW"/>
</dbReference>
<dbReference type="InterPro" id="IPR021109">
    <property type="entry name" value="Peptidase_aspartic_dom_sf"/>
</dbReference>
<dbReference type="Gene3D" id="3.10.10.10">
    <property type="entry name" value="HIV Type 1 Reverse Transcriptase, subunit A, domain 1"/>
    <property type="match status" value="1"/>
</dbReference>
<keyword evidence="4" id="KW-0255">Endonuclease</keyword>
<evidence type="ECO:0000313" key="6">
    <source>
        <dbReference type="Proteomes" id="UP000046392"/>
    </source>
</evidence>
<keyword evidence="5" id="KW-0472">Membrane</keyword>
<dbReference type="SUPFAM" id="SSF56672">
    <property type="entry name" value="DNA/RNA polymerases"/>
    <property type="match status" value="1"/>
</dbReference>
<dbReference type="STRING" id="174720.A0A0N5C5K0"/>
<evidence type="ECO:0000256" key="5">
    <source>
        <dbReference type="SAM" id="Phobius"/>
    </source>
</evidence>
<evidence type="ECO:0000256" key="2">
    <source>
        <dbReference type="ARBA" id="ARBA00022695"/>
    </source>
</evidence>
<dbReference type="InterPro" id="IPR043502">
    <property type="entry name" value="DNA/RNA_pol_sf"/>
</dbReference>
<evidence type="ECO:0000313" key="7">
    <source>
        <dbReference type="WBParaSite" id="SPAL_0001322800.1"/>
    </source>
</evidence>
<keyword evidence="1" id="KW-0808">Transferase</keyword>
<keyword evidence="6" id="KW-1185">Reference proteome</keyword>
<keyword evidence="4" id="KW-0378">Hydrolase</keyword>
<sequence>MPSSLNWCNQNVSELSKDYVAQLEDPVWAQATISDSVYDNPPHFPSNMDKQVRGVAAQLLLYKAGLVVSDLNKVQQITPESIFSDYKYKNVCYTRLPVLVDGRLQFVDNDGYIHEYSVGHPCTQLSPEEVTEFQTTDEKTENQWSWTENFSLLSGLSTYGTSIWICVQNVVLGVLGIVLLILVALLGWKIWKAVQKCRANFRKRRIRQRQRKTILSSLSEVVVLSNLGNTQVSSIGPLQGKQLFVNLYIAQNTSTKIVKCLIDSGACVSFIRKDCLSEFKDIHTFAQPTKIAQDFNNNPILAIGQCKVKFVFNTKKIEIPLLIMEKLHQDVLLGSYALEYLDKANFPVTFKLSSNIIQIGNTRHPLDQISRVSYLSPSELWDTVKTWIWCVRSLDDTLIGPEPEAVVAEELDMPDKLINDLAIWDPLPHTEALIKANLADTQFSEKNQKLLTQILFRCKAAFIHNEEDIGRYSGPIKHEIMLKEKGKLPISGVPRHSPIMQEKAYKLIQGMLKSGIIQHSKSTCTSRYLIVPKPNGSDRFVVDYRQLNTCSYLEVPCIPHIEDLLNKVCQFRYLSVFDVASGFHQIHLDESSR</sequence>
<dbReference type="AlphaFoldDB" id="A0A0N5C5K0"/>
<evidence type="ECO:0000256" key="4">
    <source>
        <dbReference type="ARBA" id="ARBA00022759"/>
    </source>
</evidence>
<evidence type="ECO:0000256" key="3">
    <source>
        <dbReference type="ARBA" id="ARBA00022722"/>
    </source>
</evidence>
<reference evidence="7" key="1">
    <citation type="submission" date="2017-02" db="UniProtKB">
        <authorList>
            <consortium name="WormBaseParasite"/>
        </authorList>
    </citation>
    <scope>IDENTIFICATION</scope>
</reference>
<keyword evidence="3" id="KW-0540">Nuclease</keyword>
<proteinExistence type="predicted"/>
<dbReference type="InterPro" id="IPR043128">
    <property type="entry name" value="Rev_trsase/Diguanyl_cyclase"/>
</dbReference>
<dbReference type="GO" id="GO:0004519">
    <property type="term" value="F:endonuclease activity"/>
    <property type="evidence" value="ECO:0007669"/>
    <property type="project" value="UniProtKB-KW"/>
</dbReference>